<accession>A0A0C2GM82</accession>
<dbReference type="PANTHER" id="PTHR13703">
    <property type="entry name" value="SMAD"/>
    <property type="match status" value="1"/>
</dbReference>
<feature type="domain" description="MH2" evidence="4">
    <location>
        <begin position="319"/>
        <end position="528"/>
    </location>
</feature>
<feature type="region of interest" description="Disordered" evidence="3">
    <location>
        <begin position="56"/>
        <end position="78"/>
    </location>
</feature>
<dbReference type="Gene3D" id="2.60.200.10">
    <property type="match status" value="1"/>
</dbReference>
<keyword evidence="2" id="KW-0804">Transcription</keyword>
<evidence type="ECO:0000256" key="2">
    <source>
        <dbReference type="ARBA" id="ARBA00023163"/>
    </source>
</evidence>
<dbReference type="Pfam" id="PF03166">
    <property type="entry name" value="MH2"/>
    <property type="match status" value="1"/>
</dbReference>
<dbReference type="GO" id="GO:0060395">
    <property type="term" value="P:SMAD protein signal transduction"/>
    <property type="evidence" value="ECO:0007669"/>
    <property type="project" value="TreeGrafter"/>
</dbReference>
<evidence type="ECO:0000313" key="5">
    <source>
        <dbReference type="EMBL" id="KIH62330.1"/>
    </source>
</evidence>
<proteinExistence type="predicted"/>
<dbReference type="InterPro" id="IPR008984">
    <property type="entry name" value="SMAD_FHA_dom_sf"/>
</dbReference>
<feature type="region of interest" description="Disordered" evidence="3">
    <location>
        <begin position="216"/>
        <end position="260"/>
    </location>
</feature>
<organism evidence="5 6">
    <name type="scientific">Ancylostoma duodenale</name>
    <dbReference type="NCBI Taxonomy" id="51022"/>
    <lineage>
        <taxon>Eukaryota</taxon>
        <taxon>Metazoa</taxon>
        <taxon>Ecdysozoa</taxon>
        <taxon>Nematoda</taxon>
        <taxon>Chromadorea</taxon>
        <taxon>Rhabditida</taxon>
        <taxon>Rhabditina</taxon>
        <taxon>Rhabditomorpha</taxon>
        <taxon>Strongyloidea</taxon>
        <taxon>Ancylostomatidae</taxon>
        <taxon>Ancylostomatinae</taxon>
        <taxon>Ancylostoma</taxon>
    </lineage>
</organism>
<keyword evidence="6" id="KW-1185">Reference proteome</keyword>
<dbReference type="GO" id="GO:0070411">
    <property type="term" value="F:I-SMAD binding"/>
    <property type="evidence" value="ECO:0007669"/>
    <property type="project" value="TreeGrafter"/>
</dbReference>
<dbReference type="GO" id="GO:0071144">
    <property type="term" value="C:heteromeric SMAD protein complex"/>
    <property type="evidence" value="ECO:0007669"/>
    <property type="project" value="TreeGrafter"/>
</dbReference>
<dbReference type="AlphaFoldDB" id="A0A0C2GM82"/>
<evidence type="ECO:0000313" key="6">
    <source>
        <dbReference type="Proteomes" id="UP000054047"/>
    </source>
</evidence>
<dbReference type="GO" id="GO:0051239">
    <property type="term" value="P:regulation of multicellular organismal process"/>
    <property type="evidence" value="ECO:0007669"/>
    <property type="project" value="UniProtKB-ARBA"/>
</dbReference>
<reference evidence="5 6" key="1">
    <citation type="submission" date="2013-12" db="EMBL/GenBank/DDBJ databases">
        <title>Draft genome of the parsitic nematode Ancylostoma duodenale.</title>
        <authorList>
            <person name="Mitreva M."/>
        </authorList>
    </citation>
    <scope>NUCLEOTIDE SEQUENCE [LARGE SCALE GENOMIC DNA]</scope>
    <source>
        <strain evidence="5 6">Zhejiang</strain>
    </source>
</reference>
<dbReference type="GO" id="GO:0030509">
    <property type="term" value="P:BMP signaling pathway"/>
    <property type="evidence" value="ECO:0007669"/>
    <property type="project" value="TreeGrafter"/>
</dbReference>
<dbReference type="SMART" id="SM00524">
    <property type="entry name" value="DWB"/>
    <property type="match status" value="1"/>
</dbReference>
<dbReference type="InterPro" id="IPR001132">
    <property type="entry name" value="SMAD_dom_Dwarfin-type"/>
</dbReference>
<dbReference type="Proteomes" id="UP000054047">
    <property type="component" value="Unassembled WGS sequence"/>
</dbReference>
<keyword evidence="1" id="KW-0805">Transcription regulation</keyword>
<dbReference type="PROSITE" id="PS51076">
    <property type="entry name" value="MH2"/>
    <property type="match status" value="1"/>
</dbReference>
<evidence type="ECO:0000259" key="4">
    <source>
        <dbReference type="PROSITE" id="PS51076"/>
    </source>
</evidence>
<gene>
    <name evidence="5" type="ORF">ANCDUO_07388</name>
</gene>
<dbReference type="EMBL" id="KN729398">
    <property type="protein sequence ID" value="KIH62330.1"/>
    <property type="molecule type" value="Genomic_DNA"/>
</dbReference>
<dbReference type="GO" id="GO:0030154">
    <property type="term" value="P:cell differentiation"/>
    <property type="evidence" value="ECO:0007669"/>
    <property type="project" value="TreeGrafter"/>
</dbReference>
<dbReference type="GO" id="GO:0009791">
    <property type="term" value="P:post-embryonic development"/>
    <property type="evidence" value="ECO:0007669"/>
    <property type="project" value="UniProtKB-ARBA"/>
</dbReference>
<evidence type="ECO:0000256" key="1">
    <source>
        <dbReference type="ARBA" id="ARBA00023015"/>
    </source>
</evidence>
<dbReference type="OrthoDB" id="5794312at2759"/>
<dbReference type="GO" id="GO:0050793">
    <property type="term" value="P:regulation of developmental process"/>
    <property type="evidence" value="ECO:0007669"/>
    <property type="project" value="UniProtKB-ARBA"/>
</dbReference>
<feature type="compositionally biased region" description="Polar residues" evidence="3">
    <location>
        <begin position="64"/>
        <end position="74"/>
    </location>
</feature>
<feature type="compositionally biased region" description="Low complexity" evidence="3">
    <location>
        <begin position="218"/>
        <end position="232"/>
    </location>
</feature>
<dbReference type="GO" id="GO:0009653">
    <property type="term" value="P:anatomical structure morphogenesis"/>
    <property type="evidence" value="ECO:0007669"/>
    <property type="project" value="TreeGrafter"/>
</dbReference>
<protein>
    <submittedName>
        <fullName evidence="5">MH2 domain protein</fullName>
    </submittedName>
</protein>
<dbReference type="InterPro" id="IPR013790">
    <property type="entry name" value="Dwarfin"/>
</dbReference>
<feature type="compositionally biased region" description="Pro residues" evidence="3">
    <location>
        <begin position="233"/>
        <end position="244"/>
    </location>
</feature>
<dbReference type="GO" id="GO:0000978">
    <property type="term" value="F:RNA polymerase II cis-regulatory region sequence-specific DNA binding"/>
    <property type="evidence" value="ECO:0007669"/>
    <property type="project" value="TreeGrafter"/>
</dbReference>
<dbReference type="InterPro" id="IPR017855">
    <property type="entry name" value="SMAD-like_dom_sf"/>
</dbReference>
<evidence type="ECO:0000256" key="3">
    <source>
        <dbReference type="SAM" id="MobiDB-lite"/>
    </source>
</evidence>
<name>A0A0C2GM82_9BILA</name>
<dbReference type="SUPFAM" id="SSF49879">
    <property type="entry name" value="SMAD/FHA domain"/>
    <property type="match status" value="1"/>
</dbReference>
<dbReference type="GO" id="GO:0000981">
    <property type="term" value="F:DNA-binding transcription factor activity, RNA polymerase II-specific"/>
    <property type="evidence" value="ECO:0007669"/>
    <property type="project" value="TreeGrafter"/>
</dbReference>
<sequence length="528" mass="57575">MLMPCGAQMQHVEHPADSDGFLGMGGLMDQIVHDGLMDDSHLDQILFSSGSGAGGSWSGGSLSQARTSNNSTITHDNRWIADAPLPPDDEPYQGTHQLGANIENQQMNQVPFNHQNMQNAPTSCRFGAGHPGQNPFHQYPVQRLPSLPPQCGDSPFGVTAGFSMNLTRPAVPPPITSEGRTYTELQPVSKSSSGDGQNPLCMGIVAEASRDLRCAIHPRPSNSSSASNRSVPPAVPPAVVPVPYPEATKKQSSEKQPQLVPAPVEVADQSMAARSDFTSTPTTSTADEQCGTMHVMPISDEEIERPPRHNEQSSEDNAVVNILHYEFKDRVGPPFKCHTLNLWVDGFCGSGDPTRFSLGSLGNSSRQPGVIPVRGQIVLLAEQISGKGMQMQYEDGRTTITCLCESPMFVQAPLHAKRLNDDAATVYRLSGVAEGDDVDNRTIDIFDEAAFEELLQEARQQGYRHVYALQNLCICRVSFVKGFGKSYRRTTILDTPCWIEIHFVNYLQKLDEVLSTLPTPTHDVHSFS</sequence>